<organism evidence="1 2">
    <name type="scientific">Xylaria curta</name>
    <dbReference type="NCBI Taxonomy" id="42375"/>
    <lineage>
        <taxon>Eukaryota</taxon>
        <taxon>Fungi</taxon>
        <taxon>Dikarya</taxon>
        <taxon>Ascomycota</taxon>
        <taxon>Pezizomycotina</taxon>
        <taxon>Sordariomycetes</taxon>
        <taxon>Xylariomycetidae</taxon>
        <taxon>Xylariales</taxon>
        <taxon>Xylariaceae</taxon>
        <taxon>Xylaria</taxon>
    </lineage>
</organism>
<protein>
    <submittedName>
        <fullName evidence="1">Uncharacterized protein</fullName>
    </submittedName>
</protein>
<evidence type="ECO:0000313" key="1">
    <source>
        <dbReference type="EMBL" id="KAJ2971993.1"/>
    </source>
</evidence>
<proteinExistence type="predicted"/>
<reference evidence="1" key="1">
    <citation type="submission" date="2022-10" db="EMBL/GenBank/DDBJ databases">
        <title>Genome Sequence of Xylaria curta.</title>
        <authorList>
            <person name="Buettner E."/>
        </authorList>
    </citation>
    <scope>NUCLEOTIDE SEQUENCE</scope>
    <source>
        <strain evidence="1">Babe10</strain>
    </source>
</reference>
<name>A0ACC1MZM4_9PEZI</name>
<dbReference type="Proteomes" id="UP001143856">
    <property type="component" value="Unassembled WGS sequence"/>
</dbReference>
<evidence type="ECO:0000313" key="2">
    <source>
        <dbReference type="Proteomes" id="UP001143856"/>
    </source>
</evidence>
<keyword evidence="2" id="KW-1185">Reference proteome</keyword>
<comment type="caution">
    <text evidence="1">The sequence shown here is derived from an EMBL/GenBank/DDBJ whole genome shotgun (WGS) entry which is preliminary data.</text>
</comment>
<dbReference type="EMBL" id="JAPDGR010003258">
    <property type="protein sequence ID" value="KAJ2971993.1"/>
    <property type="molecule type" value="Genomic_DNA"/>
</dbReference>
<sequence>MDPASIVGVAGVAINLAELVGKTIKLISEICDQWKGADLYFLSLCTQLGALKSALLSIQSWRDANPGSIHYLLEMELDSTMKCCRTLITEIDGSVRDVYNATTTGDLSLKGKAKFVLSSTSMEDVLRMVDRQTSSMTLLLTACNCSALARQKSLVEAHGTQKVLEQTKNDSASLLGLRDADSCCSRASTRFTQGSSKLSMVFDFDKELFSTRVYGLLHRATVKDSIRQKRDQIMGQSVKRPERTAQNGGRKINVLLLSNRTQCYEFYKSVVVEYGQPLNVHAAYAEIDVPLLLLQALRRLLEDAGEIGKPLLSKVEPSAEEYTYTGIMDQIKHYLLCIGTDDVLTQSVDIRSKHQRIVADMRAVVSRGGLSFQRMLAYDSRSIREYTFQRKENAAIYHFTDTTRLTPPMTRWLSSRPIEVLLYIADLETYDGGCIPVISATSMPDSSPGAVKTLVDDISDFAALGVQWGQVKILLLSNLTAFAAKLESSPFHWAYPDYDGDNSVDDVLCYIKGRFSTALWESDVACVRVADPLQFSHAQWFATCMREATVELALRQGGLA</sequence>
<accession>A0ACC1MZM4</accession>
<gene>
    <name evidence="1" type="ORF">NUW58_g9277</name>
</gene>